<comment type="caution">
    <text evidence="9">The sequence shown here is derived from an EMBL/GenBank/DDBJ whole genome shotgun (WGS) entry which is preliminary data.</text>
</comment>
<sequence length="654" mass="71888">MLLSWRFGVLPLLLHGVLAADRYYNWHLTYEALGDSSKKVILINGQWPPEGIEVDLNDKIILTVTNDALNGVDEGVSVHAHGFHQRNSNDQDGPVGVTQCDIKKGGTQTQVLPYVWNAVQPGTFWVHSHHVGQYPWGLRSPLIVRSPDDPEYYGYDLASDFVVDMADTWSASMEDVENQFQTGQCCFDGRHEDLCGMEIPPDGAIVHDTLSGSCSYDALSTNGKPIRVRLINMSASSTFYVFSNDPGIDFVIIEADGTPLKNTGNPVAKSIQLHPGQRYSVLINSSKSFLLYSVIDPDQYSGNTCQQMNTYGGGNKLLRDGKRGGGGGGRAIRWNYALTAVAEFNIGGDMPTPYFEPNEYCTESSVPCYTRNDDDKSQSLVNLPAHAADVGQRLSDHWAAAGKLAPKYDVPRLTWEDNSAIITIDLTATKGTMKFANLNNKAFYSPQIPLLLRQVQAGPNCTNTDVIPQPGPDYSVDGYFGANNTFYVKRDTTVFFVVGSETGRHPFHLHGYDFQILYLGTEPRPLKPFDRFSPSGVSWPSEESIKTNSFPAPENPLRRDTLQIGSKTYAILAIKADNPGAWFLHCHNDFHSLTGMAGTVIVDSPDTDTWNSASIGQSVWDQCGFKTSSGGGFSDWQNNCCANPSSCMAGAYFR</sequence>
<evidence type="ECO:0000256" key="1">
    <source>
        <dbReference type="ARBA" id="ARBA00010609"/>
    </source>
</evidence>
<accession>A0A9P9WHC2</accession>
<dbReference type="PANTHER" id="PTHR11709">
    <property type="entry name" value="MULTI-COPPER OXIDASE"/>
    <property type="match status" value="1"/>
</dbReference>
<evidence type="ECO:0000256" key="3">
    <source>
        <dbReference type="ARBA" id="ARBA00023002"/>
    </source>
</evidence>
<keyword evidence="2" id="KW-0479">Metal-binding</keyword>
<keyword evidence="10" id="KW-1185">Reference proteome</keyword>
<keyword evidence="3" id="KW-0560">Oxidoreductase</keyword>
<reference evidence="9" key="1">
    <citation type="submission" date="2021-03" db="EMBL/GenBank/DDBJ databases">
        <title>Revisited historic fungal species revealed as producer of novel bioactive compounds through whole genome sequencing and comparative genomics.</title>
        <authorList>
            <person name="Vignolle G.A."/>
            <person name="Hochenegger N."/>
            <person name="Mach R.L."/>
            <person name="Mach-Aigner A.R."/>
            <person name="Javad Rahimi M."/>
            <person name="Salim K.A."/>
            <person name="Chan C.M."/>
            <person name="Lim L.B.L."/>
            <person name="Cai F."/>
            <person name="Druzhinina I.S."/>
            <person name="U'Ren J.M."/>
            <person name="Derntl C."/>
        </authorList>
    </citation>
    <scope>NUCLEOTIDE SEQUENCE</scope>
    <source>
        <strain evidence="9">TUCIM 5799</strain>
    </source>
</reference>
<feature type="chain" id="PRO_5040502637" description="Laccase" evidence="5">
    <location>
        <begin position="20"/>
        <end position="654"/>
    </location>
</feature>
<evidence type="ECO:0000259" key="7">
    <source>
        <dbReference type="Pfam" id="PF07731"/>
    </source>
</evidence>
<dbReference type="Pfam" id="PF07731">
    <property type="entry name" value="Cu-oxidase_2"/>
    <property type="match status" value="1"/>
</dbReference>
<name>A0A9P9WHC2_9PEZI</name>
<protein>
    <recommendedName>
        <fullName evidence="11">Laccase</fullName>
    </recommendedName>
</protein>
<keyword evidence="4" id="KW-0186">Copper</keyword>
<dbReference type="EMBL" id="JAFIMR010000025">
    <property type="protein sequence ID" value="KAI1863622.1"/>
    <property type="molecule type" value="Genomic_DNA"/>
</dbReference>
<evidence type="ECO:0000259" key="8">
    <source>
        <dbReference type="Pfam" id="PF07732"/>
    </source>
</evidence>
<evidence type="ECO:0000256" key="2">
    <source>
        <dbReference type="ARBA" id="ARBA00022723"/>
    </source>
</evidence>
<dbReference type="Pfam" id="PF00394">
    <property type="entry name" value="Cu-oxidase"/>
    <property type="match status" value="1"/>
</dbReference>
<dbReference type="OrthoDB" id="5233586at2759"/>
<dbReference type="Proteomes" id="UP000829685">
    <property type="component" value="Unassembled WGS sequence"/>
</dbReference>
<dbReference type="PROSITE" id="PS00080">
    <property type="entry name" value="MULTICOPPER_OXIDASE2"/>
    <property type="match status" value="1"/>
</dbReference>
<dbReference type="InterPro" id="IPR002355">
    <property type="entry name" value="Cu_oxidase_Cu_BS"/>
</dbReference>
<comment type="similarity">
    <text evidence="1">Belongs to the multicopper oxidase family.</text>
</comment>
<organism evidence="9 10">
    <name type="scientific">Neoarthrinium moseri</name>
    <dbReference type="NCBI Taxonomy" id="1658444"/>
    <lineage>
        <taxon>Eukaryota</taxon>
        <taxon>Fungi</taxon>
        <taxon>Dikarya</taxon>
        <taxon>Ascomycota</taxon>
        <taxon>Pezizomycotina</taxon>
        <taxon>Sordariomycetes</taxon>
        <taxon>Xylariomycetidae</taxon>
        <taxon>Amphisphaeriales</taxon>
        <taxon>Apiosporaceae</taxon>
        <taxon>Neoarthrinium</taxon>
    </lineage>
</organism>
<feature type="signal peptide" evidence="5">
    <location>
        <begin position="1"/>
        <end position="19"/>
    </location>
</feature>
<evidence type="ECO:0000313" key="9">
    <source>
        <dbReference type="EMBL" id="KAI1863622.1"/>
    </source>
</evidence>
<gene>
    <name evidence="9" type="ORF">JX265_008839</name>
</gene>
<evidence type="ECO:0000259" key="6">
    <source>
        <dbReference type="Pfam" id="PF00394"/>
    </source>
</evidence>
<feature type="domain" description="Plastocyanin-like" evidence="6">
    <location>
        <begin position="162"/>
        <end position="287"/>
    </location>
</feature>
<proteinExistence type="inferred from homology"/>
<dbReference type="AlphaFoldDB" id="A0A9P9WHC2"/>
<dbReference type="PROSITE" id="PS00079">
    <property type="entry name" value="MULTICOPPER_OXIDASE1"/>
    <property type="match status" value="1"/>
</dbReference>
<dbReference type="PANTHER" id="PTHR11709:SF511">
    <property type="entry name" value="LACCASE"/>
    <property type="match status" value="1"/>
</dbReference>
<feature type="domain" description="Plastocyanin-like" evidence="8">
    <location>
        <begin position="30"/>
        <end position="148"/>
    </location>
</feature>
<dbReference type="InterPro" id="IPR033138">
    <property type="entry name" value="Cu_oxidase_CS"/>
</dbReference>
<dbReference type="InterPro" id="IPR001117">
    <property type="entry name" value="Cu-oxidase_2nd"/>
</dbReference>
<dbReference type="InterPro" id="IPR011707">
    <property type="entry name" value="Cu-oxidase-like_N"/>
</dbReference>
<feature type="domain" description="Plastocyanin-like" evidence="7">
    <location>
        <begin position="482"/>
        <end position="604"/>
    </location>
</feature>
<evidence type="ECO:0000313" key="10">
    <source>
        <dbReference type="Proteomes" id="UP000829685"/>
    </source>
</evidence>
<dbReference type="Gene3D" id="2.60.40.420">
    <property type="entry name" value="Cupredoxins - blue copper proteins"/>
    <property type="match status" value="3"/>
</dbReference>
<dbReference type="InterPro" id="IPR008972">
    <property type="entry name" value="Cupredoxin"/>
</dbReference>
<evidence type="ECO:0000256" key="4">
    <source>
        <dbReference type="ARBA" id="ARBA00023008"/>
    </source>
</evidence>
<evidence type="ECO:0008006" key="11">
    <source>
        <dbReference type="Google" id="ProtNLM"/>
    </source>
</evidence>
<dbReference type="Pfam" id="PF07732">
    <property type="entry name" value="Cu-oxidase_3"/>
    <property type="match status" value="1"/>
</dbReference>
<dbReference type="InterPro" id="IPR011706">
    <property type="entry name" value="Cu-oxidase_C"/>
</dbReference>
<keyword evidence="5" id="KW-0732">Signal</keyword>
<dbReference type="GO" id="GO:0016491">
    <property type="term" value="F:oxidoreductase activity"/>
    <property type="evidence" value="ECO:0007669"/>
    <property type="project" value="UniProtKB-KW"/>
</dbReference>
<dbReference type="SUPFAM" id="SSF49503">
    <property type="entry name" value="Cupredoxins"/>
    <property type="match status" value="3"/>
</dbReference>
<dbReference type="GO" id="GO:0005507">
    <property type="term" value="F:copper ion binding"/>
    <property type="evidence" value="ECO:0007669"/>
    <property type="project" value="InterPro"/>
</dbReference>
<dbReference type="InterPro" id="IPR045087">
    <property type="entry name" value="Cu-oxidase_fam"/>
</dbReference>
<evidence type="ECO:0000256" key="5">
    <source>
        <dbReference type="SAM" id="SignalP"/>
    </source>
</evidence>